<evidence type="ECO:0000256" key="1">
    <source>
        <dbReference type="SAM" id="MobiDB-lite"/>
    </source>
</evidence>
<dbReference type="Proteomes" id="UP000595448">
    <property type="component" value="Chromosome"/>
</dbReference>
<sequence>MIDTWQFSRAIGLGAAGTARLYLEALACGGRPLDVHVWRSLHHSRHPLPSRSAALLFSGLGQRAGHRLLADKLKLAEHLSTIGIPTPAMRGVLARSFEADRDSDLLADAAVGPGLFLKPRHGHGGRGAFSLTVESDVWSMNGYPGTRASVTARISRLTQSDEVLVQDRLMSIDTLSDLAPGGRAPVLRLVTACPPQGDPFLHSAMLMVARPGKNPSHFLEGQILVPIDLATGRMAGGILLARPGTVMERLWENGPSVKSRDVPSFSQAVEMTLAAMGGLPPLCVIHWDVIVTQDGPVILEGNTAGNWILASLPGLLGHQACPLEDVIALWIDTPSRGAVGPTTPAARAGRASGEAARLATAPSVTTIKEGESRNSHHSDSFAAECHKN</sequence>
<evidence type="ECO:0000259" key="2">
    <source>
        <dbReference type="Pfam" id="PF14397"/>
    </source>
</evidence>
<dbReference type="InterPro" id="IPR039523">
    <property type="entry name" value="RimK-rel_E_lig_ATP-grasp"/>
</dbReference>
<dbReference type="Pfam" id="PF14397">
    <property type="entry name" value="ATPgrasp_ST"/>
    <property type="match status" value="1"/>
</dbReference>
<dbReference type="EMBL" id="CP067977">
    <property type="protein sequence ID" value="QQQ18569.1"/>
    <property type="molecule type" value="Genomic_DNA"/>
</dbReference>
<keyword evidence="4" id="KW-1185">Reference proteome</keyword>
<protein>
    <recommendedName>
        <fullName evidence="2">Alpha-L-glutamate ligase-related protein ATP-grasp domain-containing protein</fullName>
    </recommendedName>
</protein>
<feature type="domain" description="Alpha-L-glutamate ligase-related protein ATP-grasp" evidence="2">
    <location>
        <begin position="62"/>
        <end position="304"/>
    </location>
</feature>
<name>A0ABX7BR35_9CAUL</name>
<dbReference type="RefSeq" id="WP_201102939.1">
    <property type="nucleotide sequence ID" value="NZ_CP067977.1"/>
</dbReference>
<feature type="region of interest" description="Disordered" evidence="1">
    <location>
        <begin position="339"/>
        <end position="388"/>
    </location>
</feature>
<accession>A0ABX7BR35</accession>
<feature type="compositionally biased region" description="Basic and acidic residues" evidence="1">
    <location>
        <begin position="368"/>
        <end position="388"/>
    </location>
</feature>
<evidence type="ECO:0000313" key="3">
    <source>
        <dbReference type="EMBL" id="QQQ18569.1"/>
    </source>
</evidence>
<feature type="compositionally biased region" description="Low complexity" evidence="1">
    <location>
        <begin position="345"/>
        <end position="359"/>
    </location>
</feature>
<reference evidence="3 4" key="1">
    <citation type="submission" date="2021-01" db="EMBL/GenBank/DDBJ databases">
        <title>Brevundimonas vitis sp. nov., an bacterium isolated from grape (Vitis vinifera).</title>
        <authorList>
            <person name="Jiang L."/>
            <person name="Lee J."/>
        </authorList>
    </citation>
    <scope>NUCLEOTIDE SEQUENCE [LARGE SCALE GENOMIC DNA]</scope>
    <source>
        <strain evidence="3 4">GRTSA-9</strain>
    </source>
</reference>
<gene>
    <name evidence="3" type="ORF">JIP62_14995</name>
</gene>
<evidence type="ECO:0000313" key="4">
    <source>
        <dbReference type="Proteomes" id="UP000595448"/>
    </source>
</evidence>
<proteinExistence type="predicted"/>
<organism evidence="3 4">
    <name type="scientific">Brevundimonas vitisensis</name>
    <dbReference type="NCBI Taxonomy" id="2800818"/>
    <lineage>
        <taxon>Bacteria</taxon>
        <taxon>Pseudomonadati</taxon>
        <taxon>Pseudomonadota</taxon>
        <taxon>Alphaproteobacteria</taxon>
        <taxon>Caulobacterales</taxon>
        <taxon>Caulobacteraceae</taxon>
        <taxon>Brevundimonas</taxon>
    </lineage>
</organism>
<dbReference type="SUPFAM" id="SSF56059">
    <property type="entry name" value="Glutathione synthetase ATP-binding domain-like"/>
    <property type="match status" value="1"/>
</dbReference>